<keyword evidence="5" id="KW-0902">Two-component regulatory system</keyword>
<reference evidence="10" key="1">
    <citation type="submission" date="2020-11" db="EMBL/GenBank/DDBJ databases">
        <authorList>
            <person name="Konstantinou D."/>
            <person name="Gkelis S."/>
            <person name="Popin R."/>
            <person name="Fewer D."/>
            <person name="Sivonen K."/>
        </authorList>
    </citation>
    <scope>NUCLEOTIDE SEQUENCE</scope>
    <source>
        <strain evidence="10">TAU-MAC 1115</strain>
    </source>
</reference>
<dbReference type="Gene3D" id="1.10.287.130">
    <property type="match status" value="1"/>
</dbReference>
<keyword evidence="3" id="KW-0597">Phosphoprotein</keyword>
<dbReference type="RefSeq" id="WP_215608100.1">
    <property type="nucleotide sequence ID" value="NZ_JADOES010000008.1"/>
</dbReference>
<organism evidence="10 11">
    <name type="scientific">Leptothoe spongobia TAU-MAC 1115</name>
    <dbReference type="NCBI Taxonomy" id="1967444"/>
    <lineage>
        <taxon>Bacteria</taxon>
        <taxon>Bacillati</taxon>
        <taxon>Cyanobacteriota</taxon>
        <taxon>Cyanophyceae</taxon>
        <taxon>Nodosilineales</taxon>
        <taxon>Cymatolegaceae</taxon>
        <taxon>Leptothoe</taxon>
        <taxon>Leptothoe spongobia</taxon>
    </lineage>
</organism>
<dbReference type="CDD" id="cd00082">
    <property type="entry name" value="HisKA"/>
    <property type="match status" value="1"/>
</dbReference>
<evidence type="ECO:0000256" key="7">
    <source>
        <dbReference type="SAM" id="Phobius"/>
    </source>
</evidence>
<dbReference type="InterPro" id="IPR003661">
    <property type="entry name" value="HisK_dim/P_dom"/>
</dbReference>
<evidence type="ECO:0000256" key="2">
    <source>
        <dbReference type="ARBA" id="ARBA00012438"/>
    </source>
</evidence>
<dbReference type="InterPro" id="IPR005467">
    <property type="entry name" value="His_kinase_dom"/>
</dbReference>
<feature type="signal peptide" evidence="8">
    <location>
        <begin position="1"/>
        <end position="28"/>
    </location>
</feature>
<dbReference type="Pfam" id="PF02518">
    <property type="entry name" value="HATPase_c"/>
    <property type="match status" value="1"/>
</dbReference>
<dbReference type="EC" id="2.7.13.3" evidence="2"/>
<dbReference type="SMART" id="SM00388">
    <property type="entry name" value="HisKA"/>
    <property type="match status" value="1"/>
</dbReference>
<feature type="domain" description="Histidine kinase" evidence="9">
    <location>
        <begin position="423"/>
        <end position="667"/>
    </location>
</feature>
<evidence type="ECO:0000256" key="6">
    <source>
        <dbReference type="SAM" id="Coils"/>
    </source>
</evidence>
<dbReference type="Gene3D" id="3.30.565.10">
    <property type="entry name" value="Histidine kinase-like ATPase, C-terminal domain"/>
    <property type="match status" value="1"/>
</dbReference>
<evidence type="ECO:0000256" key="5">
    <source>
        <dbReference type="ARBA" id="ARBA00023012"/>
    </source>
</evidence>
<dbReference type="InterPro" id="IPR003594">
    <property type="entry name" value="HATPase_dom"/>
</dbReference>
<dbReference type="PANTHER" id="PTHR43065">
    <property type="entry name" value="SENSOR HISTIDINE KINASE"/>
    <property type="match status" value="1"/>
</dbReference>
<gene>
    <name evidence="10" type="ORF">IXB50_06325</name>
</gene>
<keyword evidence="6" id="KW-0175">Coiled coil</keyword>
<dbReference type="SUPFAM" id="SSF55874">
    <property type="entry name" value="ATPase domain of HSP90 chaperone/DNA topoisomerase II/histidine kinase"/>
    <property type="match status" value="1"/>
</dbReference>
<dbReference type="PROSITE" id="PS50109">
    <property type="entry name" value="HIS_KIN"/>
    <property type="match status" value="1"/>
</dbReference>
<feature type="transmembrane region" description="Helical" evidence="7">
    <location>
        <begin position="351"/>
        <end position="370"/>
    </location>
</feature>
<dbReference type="SUPFAM" id="SSF47384">
    <property type="entry name" value="Homodimeric domain of signal transducing histidine kinase"/>
    <property type="match status" value="1"/>
</dbReference>
<dbReference type="InterPro" id="IPR036097">
    <property type="entry name" value="HisK_dim/P_sf"/>
</dbReference>
<keyword evidence="7" id="KW-1133">Transmembrane helix</keyword>
<keyword evidence="7" id="KW-0472">Membrane</keyword>
<keyword evidence="11" id="KW-1185">Reference proteome</keyword>
<evidence type="ECO:0000256" key="4">
    <source>
        <dbReference type="ARBA" id="ARBA00022777"/>
    </source>
</evidence>
<feature type="coiled-coil region" evidence="6">
    <location>
        <begin position="387"/>
        <end position="414"/>
    </location>
</feature>
<feature type="chain" id="PRO_5037669118" description="histidine kinase" evidence="8">
    <location>
        <begin position="29"/>
        <end position="670"/>
    </location>
</feature>
<evidence type="ECO:0000259" key="9">
    <source>
        <dbReference type="PROSITE" id="PS50109"/>
    </source>
</evidence>
<evidence type="ECO:0000256" key="1">
    <source>
        <dbReference type="ARBA" id="ARBA00000085"/>
    </source>
</evidence>
<dbReference type="InterPro" id="IPR004358">
    <property type="entry name" value="Sig_transdc_His_kin-like_C"/>
</dbReference>
<evidence type="ECO:0000313" key="10">
    <source>
        <dbReference type="EMBL" id="MBT9315035.1"/>
    </source>
</evidence>
<name>A0A947DDV7_9CYAN</name>
<dbReference type="GO" id="GO:0000155">
    <property type="term" value="F:phosphorelay sensor kinase activity"/>
    <property type="evidence" value="ECO:0007669"/>
    <property type="project" value="InterPro"/>
</dbReference>
<evidence type="ECO:0000313" key="11">
    <source>
        <dbReference type="Proteomes" id="UP000717364"/>
    </source>
</evidence>
<keyword evidence="8" id="KW-0732">Signal</keyword>
<dbReference type="PANTHER" id="PTHR43065:SF42">
    <property type="entry name" value="TWO-COMPONENT SENSOR PPRA"/>
    <property type="match status" value="1"/>
</dbReference>
<protein>
    <recommendedName>
        <fullName evidence="2">histidine kinase</fullName>
        <ecNumber evidence="2">2.7.13.3</ecNumber>
    </recommendedName>
</protein>
<comment type="caution">
    <text evidence="10">The sequence shown here is derived from an EMBL/GenBank/DDBJ whole genome shotgun (WGS) entry which is preliminary data.</text>
</comment>
<dbReference type="SMART" id="SM00387">
    <property type="entry name" value="HATPase_c"/>
    <property type="match status" value="1"/>
</dbReference>
<dbReference type="EMBL" id="JADOES010000008">
    <property type="protein sequence ID" value="MBT9315035.1"/>
    <property type="molecule type" value="Genomic_DNA"/>
</dbReference>
<keyword evidence="4" id="KW-0808">Transferase</keyword>
<reference evidence="10" key="2">
    <citation type="journal article" date="2021" name="Mar. Drugs">
        <title>Genome Reduction and Secondary Metabolism of the Marine Sponge-Associated Cyanobacterium Leptothoe.</title>
        <authorList>
            <person name="Konstantinou D."/>
            <person name="Popin R.V."/>
            <person name="Fewer D.P."/>
            <person name="Sivonen K."/>
            <person name="Gkelis S."/>
        </authorList>
    </citation>
    <scope>NUCLEOTIDE SEQUENCE</scope>
    <source>
        <strain evidence="10">TAU-MAC 1115</strain>
    </source>
</reference>
<dbReference type="Proteomes" id="UP000717364">
    <property type="component" value="Unassembled WGS sequence"/>
</dbReference>
<comment type="catalytic activity">
    <reaction evidence="1">
        <text>ATP + protein L-histidine = ADP + protein N-phospho-L-histidine.</text>
        <dbReference type="EC" id="2.7.13.3"/>
    </reaction>
</comment>
<accession>A0A947DDV7</accession>
<dbReference type="AlphaFoldDB" id="A0A947DDV7"/>
<sequence length="670" mass="75428">MAFTGIINKKIIYCLLFLLVGFATPVIAQAPDSNNSNILVIHSYNPELSWTAEGKKGIDEGFRSSHHLTTVYHEFLDAKRYPNLEHRKAFLNYLHTKYQDTELQVLIVADDPGLNMVLATRNQYFPDLPVVFMGINHVRNELLTIPWLTGVFETHSYRETILEAKRQTQSDNMIFLIDSTETGTANLKRLRQIQVDAAETLPDITVVKDLTPTTIGQTLEKYPSSWPVFVRGQLRSGDGNEALLPFEETMQLLRSQLKNPLYTVSSSDLGHGVVGGKVLEGSYHAKQAVELVEKILEGTPVDQVPPIINAKTQWIFDAYELKRFNINHNDLPPTSILINQKQSFYEQHRQLIWYVLPIFILGAITILVLVDAIRRQKQAEITLEYRVEERTNALSQTLQELKQTQAQLIQTEKLSSLGQLVGGIAHEFNNPLTFITGNIDILQGYGQDLLDLIKQQQQQILVASSDSSLKSQDIDLDYIQADMPQIFQSMTKGTERIKTIVRSLQSFASTNEQGTKPTDLNKSLDNTLLILRSRIGNDIEIITDYGDCPLVVCEPSAINQVFMQVLLNAIEAVNLLNKEASKQIFIHTRTQKENWITISIQDTGFGIPHSIQEKVFDPFFTTKPVGAGTGLGLAVSYQYIQQHNGRLTFRPNSPQGSIFVIELPIPGSSR</sequence>
<proteinExistence type="predicted"/>
<evidence type="ECO:0000256" key="8">
    <source>
        <dbReference type="SAM" id="SignalP"/>
    </source>
</evidence>
<evidence type="ECO:0000256" key="3">
    <source>
        <dbReference type="ARBA" id="ARBA00022553"/>
    </source>
</evidence>
<dbReference type="Pfam" id="PF00512">
    <property type="entry name" value="HisKA"/>
    <property type="match status" value="1"/>
</dbReference>
<keyword evidence="4" id="KW-0418">Kinase</keyword>
<keyword evidence="7" id="KW-0812">Transmembrane</keyword>
<dbReference type="PRINTS" id="PR00344">
    <property type="entry name" value="BCTRLSENSOR"/>
</dbReference>
<dbReference type="InterPro" id="IPR036890">
    <property type="entry name" value="HATPase_C_sf"/>
</dbReference>